<proteinExistence type="predicted"/>
<reference evidence="1" key="2">
    <citation type="journal article" date="2020" name="Nat. Commun.">
        <title>Large-scale genome sequencing of mycorrhizal fungi provides insights into the early evolution of symbiotic traits.</title>
        <authorList>
            <person name="Miyauchi S."/>
            <person name="Kiss E."/>
            <person name="Kuo A."/>
            <person name="Drula E."/>
            <person name="Kohler A."/>
            <person name="Sanchez-Garcia M."/>
            <person name="Morin E."/>
            <person name="Andreopoulos B."/>
            <person name="Barry K.W."/>
            <person name="Bonito G."/>
            <person name="Buee M."/>
            <person name="Carver A."/>
            <person name="Chen C."/>
            <person name="Cichocki N."/>
            <person name="Clum A."/>
            <person name="Culley D."/>
            <person name="Crous P.W."/>
            <person name="Fauchery L."/>
            <person name="Girlanda M."/>
            <person name="Hayes R.D."/>
            <person name="Keri Z."/>
            <person name="LaButti K."/>
            <person name="Lipzen A."/>
            <person name="Lombard V."/>
            <person name="Magnuson J."/>
            <person name="Maillard F."/>
            <person name="Murat C."/>
            <person name="Nolan M."/>
            <person name="Ohm R.A."/>
            <person name="Pangilinan J."/>
            <person name="Pereira M.F."/>
            <person name="Perotto S."/>
            <person name="Peter M."/>
            <person name="Pfister S."/>
            <person name="Riley R."/>
            <person name="Sitrit Y."/>
            <person name="Stielow J.B."/>
            <person name="Szollosi G."/>
            <person name="Zifcakova L."/>
            <person name="Stursova M."/>
            <person name="Spatafora J.W."/>
            <person name="Tedersoo L."/>
            <person name="Vaario L.M."/>
            <person name="Yamada A."/>
            <person name="Yan M."/>
            <person name="Wang P."/>
            <person name="Xu J."/>
            <person name="Bruns T."/>
            <person name="Baldrian P."/>
            <person name="Vilgalys R."/>
            <person name="Dunand C."/>
            <person name="Henrissat B."/>
            <person name="Grigoriev I.V."/>
            <person name="Hibbett D."/>
            <person name="Nagy L.G."/>
            <person name="Martin F.M."/>
        </authorList>
    </citation>
    <scope>NUCLEOTIDE SEQUENCE</scope>
    <source>
        <strain evidence="1">P2</strain>
    </source>
</reference>
<evidence type="ECO:0000313" key="1">
    <source>
        <dbReference type="EMBL" id="KAF9643278.1"/>
    </source>
</evidence>
<gene>
    <name evidence="1" type="ORF">BDM02DRAFT_1543375</name>
</gene>
<evidence type="ECO:0000313" key="2">
    <source>
        <dbReference type="Proteomes" id="UP000886501"/>
    </source>
</evidence>
<name>A0ACB6Z1F5_THEGA</name>
<keyword evidence="2" id="KW-1185">Reference proteome</keyword>
<reference evidence="1" key="1">
    <citation type="submission" date="2019-10" db="EMBL/GenBank/DDBJ databases">
        <authorList>
            <consortium name="DOE Joint Genome Institute"/>
            <person name="Kuo A."/>
            <person name="Miyauchi S."/>
            <person name="Kiss E."/>
            <person name="Drula E."/>
            <person name="Kohler A."/>
            <person name="Sanchez-Garcia M."/>
            <person name="Andreopoulos B."/>
            <person name="Barry K.W."/>
            <person name="Bonito G."/>
            <person name="Buee M."/>
            <person name="Carver A."/>
            <person name="Chen C."/>
            <person name="Cichocki N."/>
            <person name="Clum A."/>
            <person name="Culley D."/>
            <person name="Crous P.W."/>
            <person name="Fauchery L."/>
            <person name="Girlanda M."/>
            <person name="Hayes R."/>
            <person name="Keri Z."/>
            <person name="Labutti K."/>
            <person name="Lipzen A."/>
            <person name="Lombard V."/>
            <person name="Magnuson J."/>
            <person name="Maillard F."/>
            <person name="Morin E."/>
            <person name="Murat C."/>
            <person name="Nolan M."/>
            <person name="Ohm R."/>
            <person name="Pangilinan J."/>
            <person name="Pereira M."/>
            <person name="Perotto S."/>
            <person name="Peter M."/>
            <person name="Riley R."/>
            <person name="Sitrit Y."/>
            <person name="Stielow B."/>
            <person name="Szollosi G."/>
            <person name="Zifcakova L."/>
            <person name="Stursova M."/>
            <person name="Spatafora J.W."/>
            <person name="Tedersoo L."/>
            <person name="Vaario L.-M."/>
            <person name="Yamada A."/>
            <person name="Yan M."/>
            <person name="Wang P."/>
            <person name="Xu J."/>
            <person name="Bruns T."/>
            <person name="Baldrian P."/>
            <person name="Vilgalys R."/>
            <person name="Henrissat B."/>
            <person name="Grigoriev I.V."/>
            <person name="Hibbett D."/>
            <person name="Nagy L.G."/>
            <person name="Martin F.M."/>
        </authorList>
    </citation>
    <scope>NUCLEOTIDE SEQUENCE</scope>
    <source>
        <strain evidence="1">P2</strain>
    </source>
</reference>
<sequence>MRLWLLCEVLLLLCLCTAPCTAVGGQTLAIRRPHQPRKVDRTAHTKHHALGQRLARRNLWPSRPPFNPKPAIAPRKLAHRNTFCRPNSCRSVNGINDTTPTSRGSVQVFLPKHGKWLCTLTSITAALLLYTT</sequence>
<dbReference type="Proteomes" id="UP000886501">
    <property type="component" value="Unassembled WGS sequence"/>
</dbReference>
<protein>
    <submittedName>
        <fullName evidence="1">Uncharacterized protein</fullName>
    </submittedName>
</protein>
<organism evidence="1 2">
    <name type="scientific">Thelephora ganbajun</name>
    <name type="common">Ganba fungus</name>
    <dbReference type="NCBI Taxonomy" id="370292"/>
    <lineage>
        <taxon>Eukaryota</taxon>
        <taxon>Fungi</taxon>
        <taxon>Dikarya</taxon>
        <taxon>Basidiomycota</taxon>
        <taxon>Agaricomycotina</taxon>
        <taxon>Agaricomycetes</taxon>
        <taxon>Thelephorales</taxon>
        <taxon>Thelephoraceae</taxon>
        <taxon>Thelephora</taxon>
    </lineage>
</organism>
<comment type="caution">
    <text evidence="1">The sequence shown here is derived from an EMBL/GenBank/DDBJ whole genome shotgun (WGS) entry which is preliminary data.</text>
</comment>
<dbReference type="EMBL" id="MU118252">
    <property type="protein sequence ID" value="KAF9643278.1"/>
    <property type="molecule type" value="Genomic_DNA"/>
</dbReference>
<accession>A0ACB6Z1F5</accession>